<proteinExistence type="predicted"/>
<keyword evidence="3" id="KW-1185">Reference proteome</keyword>
<reference evidence="2" key="1">
    <citation type="submission" date="2014-09" db="EMBL/GenBank/DDBJ databases">
        <title>Genome sequence of the luminous mushroom Mycena chlorophos for searching fungal bioluminescence genes.</title>
        <authorList>
            <person name="Tanaka Y."/>
            <person name="Kasuga D."/>
            <person name="Oba Y."/>
            <person name="Hase S."/>
            <person name="Sato K."/>
            <person name="Oba Y."/>
            <person name="Sakakibara Y."/>
        </authorList>
    </citation>
    <scope>NUCLEOTIDE SEQUENCE</scope>
</reference>
<gene>
    <name evidence="2" type="ORF">MCHLO_07228</name>
</gene>
<organism evidence="2 3">
    <name type="scientific">Mycena chlorophos</name>
    <name type="common">Agaric fungus</name>
    <name type="synonym">Agaricus chlorophos</name>
    <dbReference type="NCBI Taxonomy" id="658473"/>
    <lineage>
        <taxon>Eukaryota</taxon>
        <taxon>Fungi</taxon>
        <taxon>Dikarya</taxon>
        <taxon>Basidiomycota</taxon>
        <taxon>Agaricomycotina</taxon>
        <taxon>Agaricomycetes</taxon>
        <taxon>Agaricomycetidae</taxon>
        <taxon>Agaricales</taxon>
        <taxon>Marasmiineae</taxon>
        <taxon>Mycenaceae</taxon>
        <taxon>Mycena</taxon>
    </lineage>
</organism>
<evidence type="ECO:0000256" key="1">
    <source>
        <dbReference type="SAM" id="MobiDB-lite"/>
    </source>
</evidence>
<dbReference type="Proteomes" id="UP000815677">
    <property type="component" value="Unassembled WGS sequence"/>
</dbReference>
<feature type="compositionally biased region" description="Low complexity" evidence="1">
    <location>
        <begin position="93"/>
        <end position="105"/>
    </location>
</feature>
<dbReference type="EMBL" id="DF846048">
    <property type="protein sequence ID" value="GAT49944.1"/>
    <property type="molecule type" value="Genomic_DNA"/>
</dbReference>
<protein>
    <submittedName>
        <fullName evidence="2">Uncharacterized protein</fullName>
    </submittedName>
</protein>
<evidence type="ECO:0000313" key="2">
    <source>
        <dbReference type="EMBL" id="GAT49944.1"/>
    </source>
</evidence>
<evidence type="ECO:0000313" key="3">
    <source>
        <dbReference type="Proteomes" id="UP000815677"/>
    </source>
</evidence>
<name>A0ABQ0LHD7_MYCCL</name>
<accession>A0ABQ0LHD7</accession>
<sequence>MRRRLTGFFDEHWAWTRDDTEPLARAGSKGGLCQSSSATAVLRQSAASTARLYSLLWSGDGPRECRMLRESTGETHTAQAGRRTAFPSPPSSPSAVARPGPSPAAQSVEDPKTLLEQARQPRRGRRYPPTQSTHSRAPALSATIPTRRDIPLHLCMRVVPTALDDVAASALVVPLPAPIPAALPLHSPHRSLCVVRLSVERRSRYPLRRWMVAPLRFLHILRYERPRCGALPRCCDTALRTLGTAGSTPRSTHDADEQDLSPSSTSRSSALLFLDVYRRRRPDGCRIAFARDFVGACRPTGTTPSGSSCLAPPPWMCFSAALLWSRRPLVLPPTRVSSTSFLD</sequence>
<feature type="region of interest" description="Disordered" evidence="1">
    <location>
        <begin position="71"/>
        <end position="143"/>
    </location>
</feature>
<feature type="region of interest" description="Disordered" evidence="1">
    <location>
        <begin position="245"/>
        <end position="265"/>
    </location>
</feature>